<dbReference type="EMBL" id="PVNP01000198">
    <property type="protein sequence ID" value="PRO71833.1"/>
    <property type="molecule type" value="Genomic_DNA"/>
</dbReference>
<proteinExistence type="predicted"/>
<feature type="region of interest" description="Disordered" evidence="1">
    <location>
        <begin position="264"/>
        <end position="288"/>
    </location>
</feature>
<gene>
    <name evidence="4" type="ORF">C6Y40_20290</name>
</gene>
<keyword evidence="2" id="KW-0472">Membrane</keyword>
<accession>A0A2S9V5Y8</accession>
<dbReference type="PROSITE" id="PS51724">
    <property type="entry name" value="SPOR"/>
    <property type="match status" value="1"/>
</dbReference>
<protein>
    <submittedName>
        <fullName evidence="4">Cell division protein DamX</fullName>
    </submittedName>
</protein>
<comment type="caution">
    <text evidence="4">The sequence shown here is derived from an EMBL/GenBank/DDBJ whole genome shotgun (WGS) entry which is preliminary data.</text>
</comment>
<dbReference type="OrthoDB" id="6189127at2"/>
<keyword evidence="5" id="KW-1185">Reference proteome</keyword>
<feature type="domain" description="SPOR" evidence="3">
    <location>
        <begin position="387"/>
        <end position="466"/>
    </location>
</feature>
<dbReference type="AlphaFoldDB" id="A0A2S9V5Y8"/>
<organism evidence="4 5">
    <name type="scientific">Alteromonas alba</name>
    <dbReference type="NCBI Taxonomy" id="2079529"/>
    <lineage>
        <taxon>Bacteria</taxon>
        <taxon>Pseudomonadati</taxon>
        <taxon>Pseudomonadota</taxon>
        <taxon>Gammaproteobacteria</taxon>
        <taxon>Alteromonadales</taxon>
        <taxon>Alteromonadaceae</taxon>
        <taxon>Alteromonas/Salinimonas group</taxon>
        <taxon>Alteromonas</taxon>
    </lineage>
</organism>
<dbReference type="InterPro" id="IPR036680">
    <property type="entry name" value="SPOR-like_sf"/>
</dbReference>
<dbReference type="GO" id="GO:0042834">
    <property type="term" value="F:peptidoglycan binding"/>
    <property type="evidence" value="ECO:0007669"/>
    <property type="project" value="InterPro"/>
</dbReference>
<evidence type="ECO:0000313" key="5">
    <source>
        <dbReference type="Proteomes" id="UP000238949"/>
    </source>
</evidence>
<evidence type="ECO:0000313" key="4">
    <source>
        <dbReference type="EMBL" id="PRO71833.1"/>
    </source>
</evidence>
<evidence type="ECO:0000256" key="2">
    <source>
        <dbReference type="SAM" id="Phobius"/>
    </source>
</evidence>
<keyword evidence="4" id="KW-0131">Cell cycle</keyword>
<dbReference type="GO" id="GO:0051301">
    <property type="term" value="P:cell division"/>
    <property type="evidence" value="ECO:0007669"/>
    <property type="project" value="UniProtKB-KW"/>
</dbReference>
<dbReference type="Proteomes" id="UP000238949">
    <property type="component" value="Unassembled WGS sequence"/>
</dbReference>
<dbReference type="Gene3D" id="3.30.70.1070">
    <property type="entry name" value="Sporulation related repeat"/>
    <property type="match status" value="1"/>
</dbReference>
<evidence type="ECO:0000259" key="3">
    <source>
        <dbReference type="PROSITE" id="PS51724"/>
    </source>
</evidence>
<dbReference type="Pfam" id="PF05036">
    <property type="entry name" value="SPOR"/>
    <property type="match status" value="1"/>
</dbReference>
<feature type="compositionally biased region" description="Polar residues" evidence="1">
    <location>
        <begin position="328"/>
        <end position="346"/>
    </location>
</feature>
<keyword evidence="2" id="KW-1133">Transmembrane helix</keyword>
<feature type="compositionally biased region" description="Low complexity" evidence="1">
    <location>
        <begin position="347"/>
        <end position="361"/>
    </location>
</feature>
<keyword evidence="4" id="KW-0132">Cell division</keyword>
<sequence>MASELHSRLEYLVNYSSQLIFVSGDSIAEQQRTLESFVFQQSDNTELAFITAEPDMQVTDYRGTLCKQLLGQVVGSYIRPLNELLAGLNHHDGPVLITITQAQHIPNSFLQELWDLVLQSRFANNKQHLNVLLFGESDWAEQAKEWLPAKNTNTPLLISSQSVSTQQYSSDVDKLLAERRAAFERYRQERGEAGAPPLTDNRLRSPWLWIGVTLVFLSCFVAIMGWQYGATMTTLFDPLDSNEPNTAQNITDEPEALIKPTRTLSIVKQDNTDTSDQQPVTESAPPAAQSRVIASFNDAIKAIPAPANNQVTNDKSNTEEPLAATDVTEPSSAETATVPNAQPQQVTASAETETSSELAAEASDRAEPQEDALNTEAVPLANEQLANSDADQYWIQIAGMKDLELARDFLTDHQLTNQVTIYKTYRYGGDWYVILWSTPAASLPAAQQQLQALPQFPGSDKAFVKAGNQVKAEIASLP</sequence>
<keyword evidence="2" id="KW-0812">Transmembrane</keyword>
<feature type="region of interest" description="Disordered" evidence="1">
    <location>
        <begin position="305"/>
        <end position="371"/>
    </location>
</feature>
<feature type="compositionally biased region" description="Polar residues" evidence="1">
    <location>
        <begin position="264"/>
        <end position="281"/>
    </location>
</feature>
<feature type="transmembrane region" description="Helical" evidence="2">
    <location>
        <begin position="207"/>
        <end position="228"/>
    </location>
</feature>
<dbReference type="InterPro" id="IPR007730">
    <property type="entry name" value="SPOR-like_dom"/>
</dbReference>
<name>A0A2S9V5Y8_9ALTE</name>
<dbReference type="RefSeq" id="WP_105936219.1">
    <property type="nucleotide sequence ID" value="NZ_PVNP01000198.1"/>
</dbReference>
<reference evidence="5" key="1">
    <citation type="journal article" date="2020" name="Int. J. Syst. Evol. Microbiol.">
        <title>Alteromonas alba sp. nov., a marine bacterium isolated from the seawater of the West Pacific Ocean.</title>
        <authorList>
            <person name="Sun C."/>
            <person name="Wu Y.-H."/>
            <person name="Xamxidin M."/>
            <person name="Cheng H."/>
            <person name="Xu X.-W."/>
        </authorList>
    </citation>
    <scope>NUCLEOTIDE SEQUENCE [LARGE SCALE GENOMIC DNA]</scope>
    <source>
        <strain evidence="5">190</strain>
    </source>
</reference>
<evidence type="ECO:0000256" key="1">
    <source>
        <dbReference type="SAM" id="MobiDB-lite"/>
    </source>
</evidence>